<dbReference type="eggNOG" id="KOG0017">
    <property type="taxonomic scope" value="Eukaryota"/>
</dbReference>
<evidence type="ECO:0000256" key="1">
    <source>
        <dbReference type="SAM" id="SignalP"/>
    </source>
</evidence>
<dbReference type="HOGENOM" id="CLU_918877_0_0_1"/>
<dbReference type="InterPro" id="IPR012337">
    <property type="entry name" value="RNaseH-like_sf"/>
</dbReference>
<dbReference type="Pfam" id="PF17921">
    <property type="entry name" value="Integrase_H2C2"/>
    <property type="match status" value="1"/>
</dbReference>
<dbReference type="Gene3D" id="3.30.420.10">
    <property type="entry name" value="Ribonuclease H-like superfamily/Ribonuclease H"/>
    <property type="match status" value="1"/>
</dbReference>
<keyword evidence="1" id="KW-0732">Signal</keyword>
<accession>I2FMI4</accession>
<keyword evidence="4" id="KW-1185">Reference proteome</keyword>
<dbReference type="InterPro" id="IPR036397">
    <property type="entry name" value="RNaseH_sf"/>
</dbReference>
<proteinExistence type="predicted"/>
<dbReference type="GO" id="GO:0003676">
    <property type="term" value="F:nucleic acid binding"/>
    <property type="evidence" value="ECO:0007669"/>
    <property type="project" value="InterPro"/>
</dbReference>
<dbReference type="InterPro" id="IPR050951">
    <property type="entry name" value="Retrovirus_Pol_polyprotein"/>
</dbReference>
<feature type="signal peptide" evidence="1">
    <location>
        <begin position="1"/>
        <end position="20"/>
    </location>
</feature>
<dbReference type="STRING" id="1128400.I2FMI4"/>
<dbReference type="EMBL" id="CAGI01000090">
    <property type="protein sequence ID" value="CCF48127.1"/>
    <property type="molecule type" value="Genomic_DNA"/>
</dbReference>
<dbReference type="Proteomes" id="UP000006174">
    <property type="component" value="Unassembled WGS sequence"/>
</dbReference>
<organism evidence="3 4">
    <name type="scientific">Ustilago hordei</name>
    <name type="common">Barley covered smut fungus</name>
    <dbReference type="NCBI Taxonomy" id="120017"/>
    <lineage>
        <taxon>Eukaryota</taxon>
        <taxon>Fungi</taxon>
        <taxon>Dikarya</taxon>
        <taxon>Basidiomycota</taxon>
        <taxon>Ustilaginomycotina</taxon>
        <taxon>Ustilaginomycetes</taxon>
        <taxon>Ustilaginales</taxon>
        <taxon>Ustilaginaceae</taxon>
        <taxon>Ustilago</taxon>
    </lineage>
</organism>
<evidence type="ECO:0000259" key="2">
    <source>
        <dbReference type="Pfam" id="PF17921"/>
    </source>
</evidence>
<dbReference type="PANTHER" id="PTHR37984:SF5">
    <property type="entry name" value="PROTEIN NYNRIN-LIKE"/>
    <property type="match status" value="1"/>
</dbReference>
<reference evidence="3 4" key="1">
    <citation type="journal article" date="2012" name="Plant Cell">
        <title>Genome comparison of barley and maize smut fungi reveals targeted loss of RNA silencing components and species-specific presence of transposable elements.</title>
        <authorList>
            <person name="Laurie J.D."/>
            <person name="Ali S."/>
            <person name="Linning R."/>
            <person name="Mannhaupt G."/>
            <person name="Wong P."/>
            <person name="Gueldener U."/>
            <person name="Muensterkoetter M."/>
            <person name="Moore R."/>
            <person name="Kahmann R."/>
            <person name="Bakkeren G."/>
            <person name="Schirawski J."/>
        </authorList>
    </citation>
    <scope>NUCLEOTIDE SEQUENCE [LARGE SCALE GENOMIC DNA]</scope>
    <source>
        <strain evidence="4">Uh4875-4</strain>
    </source>
</reference>
<sequence length="303" mass="34323">MFHIQELVLHLGLLMELLQSQCTNSLLKRLCDELDTNAKGCWPFNNGVFSLNTDNMLCKVEPDGVWHLCISMTMLSCVISLTHTGHLGAKATFDCFHTVAYAPQLLHHIEDYVRHCSQCQQMRMLRHCLYGVLQLLPAPDMPFTTISCDFIMHLPQVQTPFNLDLIDMVLVLTNTAMHHIYLLSGASTWSTECWSLCYADCLLPHIGWPLHIISDHDSCLTSQFWHSLNTWYGCKLVFSTAHHKSDGQSEHAIQSVELILHGLCNAWSDDWATHLPLVELLLANHVNASMNAAQNDLLYSLQL</sequence>
<comment type="caution">
    <text evidence="3">The sequence shown here is derived from an EMBL/GenBank/DDBJ whole genome shotgun (WGS) entry which is preliminary data.</text>
</comment>
<evidence type="ECO:0000313" key="3">
    <source>
        <dbReference type="EMBL" id="CCF48127.1"/>
    </source>
</evidence>
<gene>
    <name evidence="3" type="ORF">UHOR_12814</name>
</gene>
<protein>
    <recommendedName>
        <fullName evidence="2">Integrase zinc-binding domain-containing protein</fullName>
    </recommendedName>
</protein>
<dbReference type="Gene3D" id="1.10.340.70">
    <property type="match status" value="1"/>
</dbReference>
<dbReference type="SUPFAM" id="SSF53098">
    <property type="entry name" value="Ribonuclease H-like"/>
    <property type="match status" value="1"/>
</dbReference>
<evidence type="ECO:0000313" key="4">
    <source>
        <dbReference type="Proteomes" id="UP000006174"/>
    </source>
</evidence>
<feature type="domain" description="Integrase zinc-binding" evidence="2">
    <location>
        <begin position="78"/>
        <end position="123"/>
    </location>
</feature>
<dbReference type="AlphaFoldDB" id="I2FMI4"/>
<name>I2FMI4_USTHO</name>
<dbReference type="PANTHER" id="PTHR37984">
    <property type="entry name" value="PROTEIN CBG26694"/>
    <property type="match status" value="1"/>
</dbReference>
<dbReference type="InterPro" id="IPR041588">
    <property type="entry name" value="Integrase_H2C2"/>
</dbReference>
<feature type="chain" id="PRO_5003657814" description="Integrase zinc-binding domain-containing protein" evidence="1">
    <location>
        <begin position="21"/>
        <end position="303"/>
    </location>
</feature>